<name>A0AAY4EDJ9_9TELE</name>
<dbReference type="InterPro" id="IPR008996">
    <property type="entry name" value="IL1/FGF"/>
</dbReference>
<keyword evidence="4" id="KW-1185">Reference proteome</keyword>
<dbReference type="PRINTS" id="PR00263">
    <property type="entry name" value="HBGFFGF"/>
</dbReference>
<evidence type="ECO:0000256" key="1">
    <source>
        <dbReference type="ARBA" id="ARBA00007936"/>
    </source>
</evidence>
<accession>A0AAY4EDJ9</accession>
<dbReference type="InterPro" id="IPR002209">
    <property type="entry name" value="Fibroblast_GF_fam"/>
</dbReference>
<evidence type="ECO:0000313" key="4">
    <source>
        <dbReference type="Proteomes" id="UP000694580"/>
    </source>
</evidence>
<organism evidence="3 4">
    <name type="scientific">Denticeps clupeoides</name>
    <name type="common">denticle herring</name>
    <dbReference type="NCBI Taxonomy" id="299321"/>
    <lineage>
        <taxon>Eukaryota</taxon>
        <taxon>Metazoa</taxon>
        <taxon>Chordata</taxon>
        <taxon>Craniata</taxon>
        <taxon>Vertebrata</taxon>
        <taxon>Euteleostomi</taxon>
        <taxon>Actinopterygii</taxon>
        <taxon>Neopterygii</taxon>
        <taxon>Teleostei</taxon>
        <taxon>Clupei</taxon>
        <taxon>Clupeiformes</taxon>
        <taxon>Denticipitoidei</taxon>
        <taxon>Denticipitidae</taxon>
        <taxon>Denticeps</taxon>
    </lineage>
</organism>
<reference evidence="3" key="3">
    <citation type="submission" date="2025-09" db="UniProtKB">
        <authorList>
            <consortium name="Ensembl"/>
        </authorList>
    </citation>
    <scope>IDENTIFICATION</scope>
</reference>
<reference evidence="3" key="2">
    <citation type="submission" date="2025-08" db="UniProtKB">
        <authorList>
            <consortium name="Ensembl"/>
        </authorList>
    </citation>
    <scope>IDENTIFICATION</scope>
</reference>
<evidence type="ECO:0000256" key="2">
    <source>
        <dbReference type="RuleBase" id="RU049442"/>
    </source>
</evidence>
<dbReference type="PANTHER" id="PTHR11486">
    <property type="entry name" value="FIBROBLAST GROWTH FACTOR"/>
    <property type="match status" value="1"/>
</dbReference>
<comment type="similarity">
    <text evidence="1 2">Belongs to the heparin-binding growth factors family.</text>
</comment>
<dbReference type="AlphaFoldDB" id="A0AAY4EDJ9"/>
<dbReference type="PROSITE" id="PS00247">
    <property type="entry name" value="HBGF_FGF"/>
    <property type="match status" value="1"/>
</dbReference>
<protein>
    <recommendedName>
        <fullName evidence="2">Fibroblast growth factor</fullName>
        <shortName evidence="2">FGF</shortName>
    </recommendedName>
</protein>
<dbReference type="Pfam" id="PF00167">
    <property type="entry name" value="FGF"/>
    <property type="match status" value="1"/>
</dbReference>
<dbReference type="PRINTS" id="PR00262">
    <property type="entry name" value="IL1HBGF"/>
</dbReference>
<proteinExistence type="inferred from homology"/>
<dbReference type="GO" id="GO:0008083">
    <property type="term" value="F:growth factor activity"/>
    <property type="evidence" value="ECO:0007669"/>
    <property type="project" value="InterPro"/>
</dbReference>
<dbReference type="Gene3D" id="2.80.10.50">
    <property type="match status" value="1"/>
</dbReference>
<dbReference type="SMART" id="SM00442">
    <property type="entry name" value="FGF"/>
    <property type="match status" value="1"/>
</dbReference>
<dbReference type="Proteomes" id="UP000694580">
    <property type="component" value="Chromosome 18"/>
</dbReference>
<evidence type="ECO:0000313" key="3">
    <source>
        <dbReference type="Ensembl" id="ENSDCDP00010055111.1"/>
    </source>
</evidence>
<dbReference type="Ensembl" id="ENSDCDT00010065708.1">
    <property type="protein sequence ID" value="ENSDCDP00010055111.1"/>
    <property type="gene ID" value="ENSDCDG00010031686.1"/>
</dbReference>
<sequence>PNFGLYCRSSGVDLNSVSASDDMICASAAGVLRIKAVRTGLVVIEGIQSGLYLCMDAAGKLYGSPAVLDECYFLEKLEENHYNTYMSQKYKWYVGLKKNGRPKDGTKTHIGQKGIFFLPREVADH</sequence>
<dbReference type="GeneTree" id="ENSGT00940000165035"/>
<reference evidence="3 4" key="1">
    <citation type="submission" date="2020-06" db="EMBL/GenBank/DDBJ databases">
        <authorList>
            <consortium name="Wellcome Sanger Institute Data Sharing"/>
        </authorList>
    </citation>
    <scope>NUCLEOTIDE SEQUENCE [LARGE SCALE GENOMIC DNA]</scope>
</reference>
<dbReference type="SUPFAM" id="SSF50353">
    <property type="entry name" value="Cytokine"/>
    <property type="match status" value="1"/>
</dbReference>